<evidence type="ECO:0000256" key="1">
    <source>
        <dbReference type="SAM" id="MobiDB-lite"/>
    </source>
</evidence>
<feature type="compositionally biased region" description="Low complexity" evidence="1">
    <location>
        <begin position="49"/>
        <end position="59"/>
    </location>
</feature>
<name>A0A498KA97_MALDO</name>
<evidence type="ECO:0000313" key="3">
    <source>
        <dbReference type="Proteomes" id="UP000290289"/>
    </source>
</evidence>
<dbReference type="Proteomes" id="UP000290289">
    <property type="component" value="Chromosome 3"/>
</dbReference>
<reference evidence="2 3" key="1">
    <citation type="submission" date="2018-10" db="EMBL/GenBank/DDBJ databases">
        <title>A high-quality apple genome assembly.</title>
        <authorList>
            <person name="Hu J."/>
        </authorList>
    </citation>
    <scope>NUCLEOTIDE SEQUENCE [LARGE SCALE GENOMIC DNA]</scope>
    <source>
        <strain evidence="3">cv. HFTH1</strain>
        <tissue evidence="2">Young leaf</tissue>
    </source>
</reference>
<comment type="caution">
    <text evidence="2">The sequence shown here is derived from an EMBL/GenBank/DDBJ whole genome shotgun (WGS) entry which is preliminary data.</text>
</comment>
<keyword evidence="3" id="KW-1185">Reference proteome</keyword>
<proteinExistence type="predicted"/>
<sequence>MASTLILNPIATFDRARDSSRRKKKKKIQPKQDHLHHQEPAHNHAKWNSTSTPPSSSTPSPKPPLTRHPTHPPLPPTTLLLLPLHDAAEPFMRPPTKFSSVRPAGAAPFSSAALKSSSVSINGKDPPRYRGPGRPGSKNPSSVSTG</sequence>
<dbReference type="EMBL" id="RDQH01000329">
    <property type="protein sequence ID" value="RXI02745.1"/>
    <property type="molecule type" value="Genomic_DNA"/>
</dbReference>
<accession>A0A498KA97</accession>
<feature type="region of interest" description="Disordered" evidence="1">
    <location>
        <begin position="1"/>
        <end position="146"/>
    </location>
</feature>
<protein>
    <submittedName>
        <fullName evidence="2">Uncharacterized protein</fullName>
    </submittedName>
</protein>
<organism evidence="2 3">
    <name type="scientific">Malus domestica</name>
    <name type="common">Apple</name>
    <name type="synonym">Pyrus malus</name>
    <dbReference type="NCBI Taxonomy" id="3750"/>
    <lineage>
        <taxon>Eukaryota</taxon>
        <taxon>Viridiplantae</taxon>
        <taxon>Streptophyta</taxon>
        <taxon>Embryophyta</taxon>
        <taxon>Tracheophyta</taxon>
        <taxon>Spermatophyta</taxon>
        <taxon>Magnoliopsida</taxon>
        <taxon>eudicotyledons</taxon>
        <taxon>Gunneridae</taxon>
        <taxon>Pentapetalae</taxon>
        <taxon>rosids</taxon>
        <taxon>fabids</taxon>
        <taxon>Rosales</taxon>
        <taxon>Rosaceae</taxon>
        <taxon>Amygdaloideae</taxon>
        <taxon>Maleae</taxon>
        <taxon>Malus</taxon>
    </lineage>
</organism>
<feature type="compositionally biased region" description="Low complexity" evidence="1">
    <location>
        <begin position="106"/>
        <end position="120"/>
    </location>
</feature>
<evidence type="ECO:0000313" key="2">
    <source>
        <dbReference type="EMBL" id="RXI02745.1"/>
    </source>
</evidence>
<feature type="compositionally biased region" description="Basic residues" evidence="1">
    <location>
        <begin position="20"/>
        <end position="29"/>
    </location>
</feature>
<feature type="compositionally biased region" description="Pro residues" evidence="1">
    <location>
        <begin position="60"/>
        <end position="76"/>
    </location>
</feature>
<dbReference type="AlphaFoldDB" id="A0A498KA97"/>
<dbReference type="STRING" id="3750.A0A498KA97"/>
<feature type="compositionally biased region" description="Basic and acidic residues" evidence="1">
    <location>
        <begin position="30"/>
        <end position="42"/>
    </location>
</feature>
<gene>
    <name evidence="2" type="ORF">DVH24_002823</name>
</gene>